<organism evidence="2 3">
    <name type="scientific">Symbiodinium pilosum</name>
    <name type="common">Dinoflagellate</name>
    <dbReference type="NCBI Taxonomy" id="2952"/>
    <lineage>
        <taxon>Eukaryota</taxon>
        <taxon>Sar</taxon>
        <taxon>Alveolata</taxon>
        <taxon>Dinophyceae</taxon>
        <taxon>Suessiales</taxon>
        <taxon>Symbiodiniaceae</taxon>
        <taxon>Symbiodinium</taxon>
    </lineage>
</organism>
<dbReference type="OrthoDB" id="437365at2759"/>
<dbReference type="Proteomes" id="UP000649617">
    <property type="component" value="Unassembled WGS sequence"/>
</dbReference>
<evidence type="ECO:0000313" key="3">
    <source>
        <dbReference type="Proteomes" id="UP000649617"/>
    </source>
</evidence>
<sequence length="398" mass="44312">MCFTASLTLSGLWPVPGHANANFWTGLLNRFVWAISPCFLGGFFPGLCNPTLLADRRCHLFFLKVSLLPFIIANVSFPYVAGTESKILVFFSTCFWPTTTCILFLPSMVAGIRHCRGDENWDELASQVWYIRSQGRNFWFDLLCLVSCFVATVLPVNYIALDFAVVVPNLSAPAAAVLRPLISLFLKGCCSEVFKMAAVKLSDTLFCYGAFPLALNLGLHTSLSAAHCRDWLSVVIWVVCDCTTIAWRTQRARYAGIFRRFFDSTPWLSDEALRERMSFEAIILGWGLTAALASLLVFSPLAWVIPSMLRDFLFSSGWSSVKYVVAVCLCDVTADILSVVYLTHMCNCDFSKVLGHPCSKALRHAYMSSLAVVWAPCALGCFGWVFQHMCIASFEARC</sequence>
<dbReference type="AlphaFoldDB" id="A0A812WI88"/>
<dbReference type="EMBL" id="CAJNIZ010043814">
    <property type="protein sequence ID" value="CAE7669606.1"/>
    <property type="molecule type" value="Genomic_DNA"/>
</dbReference>
<keyword evidence="1" id="KW-0812">Transmembrane</keyword>
<gene>
    <name evidence="2" type="ORF">SPIL2461_LOCUS18431</name>
</gene>
<feature type="transmembrane region" description="Helical" evidence="1">
    <location>
        <begin position="138"/>
        <end position="160"/>
    </location>
</feature>
<keyword evidence="1" id="KW-0472">Membrane</keyword>
<name>A0A812WI88_SYMPI</name>
<comment type="caution">
    <text evidence="2">The sequence shown here is derived from an EMBL/GenBank/DDBJ whole genome shotgun (WGS) entry which is preliminary data.</text>
</comment>
<proteinExistence type="predicted"/>
<feature type="transmembrane region" description="Helical" evidence="1">
    <location>
        <begin position="31"/>
        <end position="48"/>
    </location>
</feature>
<protein>
    <submittedName>
        <fullName evidence="2">Uncharacterized protein</fullName>
    </submittedName>
</protein>
<feature type="transmembrane region" description="Helical" evidence="1">
    <location>
        <begin position="166"/>
        <end position="186"/>
    </location>
</feature>
<keyword evidence="3" id="KW-1185">Reference proteome</keyword>
<feature type="transmembrane region" description="Helical" evidence="1">
    <location>
        <begin position="365"/>
        <end position="386"/>
    </location>
</feature>
<evidence type="ECO:0000313" key="2">
    <source>
        <dbReference type="EMBL" id="CAE7669606.1"/>
    </source>
</evidence>
<accession>A0A812WI88</accession>
<keyword evidence="1" id="KW-1133">Transmembrane helix</keyword>
<feature type="transmembrane region" description="Helical" evidence="1">
    <location>
        <begin position="60"/>
        <end position="81"/>
    </location>
</feature>
<feature type="transmembrane region" description="Helical" evidence="1">
    <location>
        <begin position="323"/>
        <end position="344"/>
    </location>
</feature>
<reference evidence="2" key="1">
    <citation type="submission" date="2021-02" db="EMBL/GenBank/DDBJ databases">
        <authorList>
            <person name="Dougan E. K."/>
            <person name="Rhodes N."/>
            <person name="Thang M."/>
            <person name="Chan C."/>
        </authorList>
    </citation>
    <scope>NUCLEOTIDE SEQUENCE</scope>
</reference>
<feature type="transmembrane region" description="Helical" evidence="1">
    <location>
        <begin position="281"/>
        <end position="303"/>
    </location>
</feature>
<evidence type="ECO:0000256" key="1">
    <source>
        <dbReference type="SAM" id="Phobius"/>
    </source>
</evidence>
<feature type="transmembrane region" description="Helical" evidence="1">
    <location>
        <begin position="87"/>
        <end position="106"/>
    </location>
</feature>